<reference evidence="1 2" key="1">
    <citation type="submission" date="2012-12" db="EMBL/GenBank/DDBJ databases">
        <title>Genome Assembly of Photobacterium sp. AK15.</title>
        <authorList>
            <person name="Khatri I."/>
            <person name="Vaidya B."/>
            <person name="Srinivas T.N.R."/>
            <person name="Subramanian S."/>
            <person name="Pinnaka A."/>
        </authorList>
    </citation>
    <scope>NUCLEOTIDE SEQUENCE [LARGE SCALE GENOMIC DNA]</scope>
    <source>
        <strain evidence="1 2">AK15</strain>
    </source>
</reference>
<sequence>MKRLIPFLLLSLLAGCESTTVPENTITPILSYTTGQTKGDTTAVYWYTFQQNRPVSLSEIVMKGDYGQYQSEYRWREGNLREIKREGTQFIDMAVKPFSLHVRYDTKGSAVFQRYLVDGTVLPLSDTQLYQLTRQAKQATDVIKQQRRDGQSLVQGYWQGKQFLRCDDDKPLSVTFETALPDYIEQQLSQDKFMAVTGKVRRSMLEANQLLMLADKSQQCLSAPVLLK</sequence>
<dbReference type="Proteomes" id="UP000011134">
    <property type="component" value="Unassembled WGS sequence"/>
</dbReference>
<dbReference type="PATRIC" id="fig|1056511.3.peg.867"/>
<comment type="caution">
    <text evidence="1">The sequence shown here is derived from an EMBL/GenBank/DDBJ whole genome shotgun (WGS) entry which is preliminary data.</text>
</comment>
<keyword evidence="1" id="KW-0413">Isomerase</keyword>
<evidence type="ECO:0000313" key="2">
    <source>
        <dbReference type="Proteomes" id="UP000011134"/>
    </source>
</evidence>
<protein>
    <submittedName>
        <fullName evidence="1">Peptidyl-prolyl cis-trans isomerase</fullName>
    </submittedName>
</protein>
<dbReference type="AlphaFoldDB" id="L8JDX8"/>
<organism evidence="1 2">
    <name type="scientific">Photobacterium marinum</name>
    <dbReference type="NCBI Taxonomy" id="1056511"/>
    <lineage>
        <taxon>Bacteria</taxon>
        <taxon>Pseudomonadati</taxon>
        <taxon>Pseudomonadota</taxon>
        <taxon>Gammaproteobacteria</taxon>
        <taxon>Vibrionales</taxon>
        <taxon>Vibrionaceae</taxon>
        <taxon>Photobacterium</taxon>
    </lineage>
</organism>
<dbReference type="OrthoDB" id="5915262at2"/>
<dbReference type="InterPro" id="IPR010858">
    <property type="entry name" value="DUF1481"/>
</dbReference>
<dbReference type="EMBL" id="AMZO01000004">
    <property type="protein sequence ID" value="ELR67035.1"/>
    <property type="molecule type" value="Genomic_DNA"/>
</dbReference>
<keyword evidence="2" id="KW-1185">Reference proteome</keyword>
<dbReference type="PROSITE" id="PS51257">
    <property type="entry name" value="PROKAR_LIPOPROTEIN"/>
    <property type="match status" value="1"/>
</dbReference>
<gene>
    <name evidence="1" type="ORF">C942_03635</name>
</gene>
<dbReference type="PIRSF" id="PIRSF028160">
    <property type="entry name" value="UCP028160"/>
    <property type="match status" value="1"/>
</dbReference>
<dbReference type="Pfam" id="PF07356">
    <property type="entry name" value="DUF1481"/>
    <property type="match status" value="1"/>
</dbReference>
<proteinExistence type="predicted"/>
<dbReference type="InterPro" id="IPR016872">
    <property type="entry name" value="UCP028160"/>
</dbReference>
<dbReference type="GO" id="GO:0016853">
    <property type="term" value="F:isomerase activity"/>
    <property type="evidence" value="ECO:0007669"/>
    <property type="project" value="UniProtKB-KW"/>
</dbReference>
<accession>L8JDX8</accession>
<dbReference type="RefSeq" id="WP_007462821.1">
    <property type="nucleotide sequence ID" value="NZ_AMZO01000004.1"/>
</dbReference>
<name>L8JDX8_9GAMM</name>
<evidence type="ECO:0000313" key="1">
    <source>
        <dbReference type="EMBL" id="ELR67035.1"/>
    </source>
</evidence>